<dbReference type="InterPro" id="IPR007421">
    <property type="entry name" value="Schlafen_AlbA_2_dom"/>
</dbReference>
<keyword evidence="3" id="KW-1185">Reference proteome</keyword>
<keyword evidence="2" id="KW-0547">Nucleotide-binding</keyword>
<dbReference type="Gene3D" id="3.30.950.30">
    <property type="entry name" value="Schlafen, AAA domain"/>
    <property type="match status" value="1"/>
</dbReference>
<feature type="domain" description="Schlafen AlbA-2" evidence="1">
    <location>
        <begin position="34"/>
        <end position="143"/>
    </location>
</feature>
<sequence>MARSWTRLHEHLGAAPGPLDFSMIRQAAGDTLEESDDLDWKEQLPQPPRDGRWNELAKDVAAMANTRGGLLIFGVRDKTCELLGIDPEQANIQQYHQWIRNHVQPYLPDITFTILTSPDDETSVLVCDVPASPMAPHHVYGAAQKDKDQQAAVVPYRDKDHTAWMAEHQIERAYRDRFTRTEHAEEEVQRLLDRTRDTVFTQQTEPSAWFLAVARPERPLPRTAPRLTRDEARLLLHTTRTRTQSAHRPAVAPLTGLQIVSDNPRPGLRRWVLQTLTLGMGRGIYAELHHDGTTVLAANLSWKALRGQALVEAPEGSLLVHRDFTRACCENFTALCLELARRAGTDSALHLTAAIASSTLSAPLTPVVSEYGGTFLSIPDYARRLHRIQPVIAVLPPTSSDTALDEATHDLFTDLMNQFGLDPQL</sequence>
<dbReference type="Pfam" id="PF04326">
    <property type="entry name" value="SLFN_AlbA_2"/>
    <property type="match status" value="1"/>
</dbReference>
<evidence type="ECO:0000259" key="1">
    <source>
        <dbReference type="Pfam" id="PF04326"/>
    </source>
</evidence>
<dbReference type="RefSeq" id="WP_306072443.1">
    <property type="nucleotide sequence ID" value="NZ_CP120988.1"/>
</dbReference>
<keyword evidence="2" id="KW-0067">ATP-binding</keyword>
<dbReference type="EMBL" id="CP120988">
    <property type="protein sequence ID" value="WLQ53955.1"/>
    <property type="molecule type" value="Genomic_DNA"/>
</dbReference>
<dbReference type="GO" id="GO:0005524">
    <property type="term" value="F:ATP binding"/>
    <property type="evidence" value="ECO:0007669"/>
    <property type="project" value="UniProtKB-KW"/>
</dbReference>
<gene>
    <name evidence="2" type="ORF">P8A19_00070</name>
</gene>
<dbReference type="InterPro" id="IPR038461">
    <property type="entry name" value="Schlafen_AlbA_2_dom_sf"/>
</dbReference>
<protein>
    <submittedName>
        <fullName evidence="2">ATP-binding protein</fullName>
    </submittedName>
</protein>
<evidence type="ECO:0000313" key="3">
    <source>
        <dbReference type="Proteomes" id="UP001235744"/>
    </source>
</evidence>
<dbReference type="Proteomes" id="UP001235744">
    <property type="component" value="Chromosome"/>
</dbReference>
<evidence type="ECO:0000313" key="2">
    <source>
        <dbReference type="EMBL" id="WLQ53955.1"/>
    </source>
</evidence>
<accession>A0ABY9IFR6</accession>
<name>A0ABY9IFR6_9ACTN</name>
<organism evidence="2 3">
    <name type="scientific">Streptomyces poriferorum</name>
    <dbReference type="NCBI Taxonomy" id="2798799"/>
    <lineage>
        <taxon>Bacteria</taxon>
        <taxon>Bacillati</taxon>
        <taxon>Actinomycetota</taxon>
        <taxon>Actinomycetes</taxon>
        <taxon>Kitasatosporales</taxon>
        <taxon>Streptomycetaceae</taxon>
        <taxon>Streptomyces</taxon>
    </lineage>
</organism>
<reference evidence="2 3" key="1">
    <citation type="submission" date="2023-03" db="EMBL/GenBank/DDBJ databases">
        <title>Isolation and description of six Streptomyces strains from soil environments, able to metabolize different microbial glucans.</title>
        <authorList>
            <person name="Widen T."/>
            <person name="Larsbrink J."/>
        </authorList>
    </citation>
    <scope>NUCLEOTIDE SEQUENCE [LARGE SCALE GENOMIC DNA]</scope>
    <source>
        <strain evidence="2 3">Alt2</strain>
    </source>
</reference>
<proteinExistence type="predicted"/>